<dbReference type="EMBL" id="RBVX01000031">
    <property type="protein sequence ID" value="RSL30872.1"/>
    <property type="molecule type" value="Genomic_DNA"/>
</dbReference>
<dbReference type="OrthoDB" id="9801625at2"/>
<dbReference type="Pfam" id="PF13452">
    <property type="entry name" value="FAS1_DH_region"/>
    <property type="match status" value="1"/>
</dbReference>
<protein>
    <recommendedName>
        <fullName evidence="5">MaoC like domain-containing protein</fullName>
    </recommendedName>
</protein>
<name>A0A3R9P1L8_9BACI</name>
<dbReference type="InterPro" id="IPR002539">
    <property type="entry name" value="MaoC-like_dom"/>
</dbReference>
<evidence type="ECO:0000259" key="2">
    <source>
        <dbReference type="Pfam" id="PF13452"/>
    </source>
</evidence>
<evidence type="ECO:0000313" key="4">
    <source>
        <dbReference type="Proteomes" id="UP000275076"/>
    </source>
</evidence>
<dbReference type="RefSeq" id="WP_125559877.1">
    <property type="nucleotide sequence ID" value="NZ_RBVX01000031.1"/>
</dbReference>
<evidence type="ECO:0000259" key="1">
    <source>
        <dbReference type="Pfam" id="PF01575"/>
    </source>
</evidence>
<dbReference type="AlphaFoldDB" id="A0A3R9P1L8"/>
<dbReference type="InterPro" id="IPR050965">
    <property type="entry name" value="UPF0336/Enoyl-CoA_hydratase"/>
</dbReference>
<dbReference type="Pfam" id="PF01575">
    <property type="entry name" value="MaoC_dehydratas"/>
    <property type="match status" value="1"/>
</dbReference>
<dbReference type="SUPFAM" id="SSF54637">
    <property type="entry name" value="Thioesterase/thiol ester dehydrase-isomerase"/>
    <property type="match status" value="2"/>
</dbReference>
<dbReference type="CDD" id="cd03441">
    <property type="entry name" value="R_hydratase_like"/>
    <property type="match status" value="1"/>
</dbReference>
<dbReference type="Proteomes" id="UP000275076">
    <property type="component" value="Unassembled WGS sequence"/>
</dbReference>
<comment type="caution">
    <text evidence="3">The sequence shown here is derived from an EMBL/GenBank/DDBJ whole genome shotgun (WGS) entry which is preliminary data.</text>
</comment>
<reference evidence="3 4" key="1">
    <citation type="submission" date="2018-10" db="EMBL/GenBank/DDBJ databases">
        <title>Draft genome sequence of Bacillus salarius IM0101, isolated from a hypersaline soil in Inner Mongolia, China.</title>
        <authorList>
            <person name="Yamprayoonswat W."/>
            <person name="Boonvisut S."/>
            <person name="Jumpathong W."/>
            <person name="Sittihan S."/>
            <person name="Ruangsuj P."/>
            <person name="Wanthongcharoen S."/>
            <person name="Thongpramul N."/>
            <person name="Pimmason S."/>
            <person name="Yu B."/>
            <person name="Yasawong M."/>
        </authorList>
    </citation>
    <scope>NUCLEOTIDE SEQUENCE [LARGE SCALE GENOMIC DNA]</scope>
    <source>
        <strain evidence="3 4">IM0101</strain>
    </source>
</reference>
<feature type="domain" description="FAS1-like dehydratase" evidence="2">
    <location>
        <begin position="6"/>
        <end position="126"/>
    </location>
</feature>
<sequence length="275" mass="31759">MINSSWEGAETDSKNFSITSEMINRWIKCVQDKHPIYTDIQTSLKYGYNDVVAPPTFPMSFWHSFFLPWMKREDTVIHQKQTFIYYSPLTAGMNIKAWITLNEINTIQLSSGLFQRVRQTLSGAENKELVFEAVIITLIPLKHKIPETSRKPKNIENIKTNADFDTSFSLECLQHYAECSGDIQPIHLDERIARQKGFSRQIVHGMLIMGLAARLFHAKMNQGYIMRSFDMQFMSPLLRNENIFFLSKNQSPNSSMLKVQGFNERGTLIFTGTIQ</sequence>
<dbReference type="InterPro" id="IPR029069">
    <property type="entry name" value="HotDog_dom_sf"/>
</dbReference>
<proteinExistence type="predicted"/>
<gene>
    <name evidence="3" type="ORF">D7Z54_24080</name>
</gene>
<dbReference type="GO" id="GO:0006633">
    <property type="term" value="P:fatty acid biosynthetic process"/>
    <property type="evidence" value="ECO:0007669"/>
    <property type="project" value="TreeGrafter"/>
</dbReference>
<organism evidence="3 4">
    <name type="scientific">Salibacterium salarium</name>
    <dbReference type="NCBI Taxonomy" id="284579"/>
    <lineage>
        <taxon>Bacteria</taxon>
        <taxon>Bacillati</taxon>
        <taxon>Bacillota</taxon>
        <taxon>Bacilli</taxon>
        <taxon>Bacillales</taxon>
        <taxon>Bacillaceae</taxon>
    </lineage>
</organism>
<dbReference type="GO" id="GO:0019171">
    <property type="term" value="F:(3R)-hydroxyacyl-[acyl-carrier-protein] dehydratase activity"/>
    <property type="evidence" value="ECO:0007669"/>
    <property type="project" value="TreeGrafter"/>
</dbReference>
<dbReference type="Gene3D" id="3.10.129.10">
    <property type="entry name" value="Hotdog Thioesterase"/>
    <property type="match status" value="2"/>
</dbReference>
<accession>A0A3R9P1L8</accession>
<evidence type="ECO:0008006" key="5">
    <source>
        <dbReference type="Google" id="ProtNLM"/>
    </source>
</evidence>
<evidence type="ECO:0000313" key="3">
    <source>
        <dbReference type="EMBL" id="RSL30872.1"/>
    </source>
</evidence>
<keyword evidence="4" id="KW-1185">Reference proteome</keyword>
<dbReference type="PANTHER" id="PTHR43437">
    <property type="entry name" value="HYDROXYACYL-THIOESTER DEHYDRATASE TYPE 2, MITOCHONDRIAL-RELATED"/>
    <property type="match status" value="1"/>
</dbReference>
<dbReference type="InterPro" id="IPR039569">
    <property type="entry name" value="FAS1-like_DH_region"/>
</dbReference>
<dbReference type="PANTHER" id="PTHR43437:SF3">
    <property type="entry name" value="HYDROXYACYL-THIOESTER DEHYDRATASE TYPE 2, MITOCHONDRIAL"/>
    <property type="match status" value="1"/>
</dbReference>
<feature type="domain" description="MaoC-like" evidence="1">
    <location>
        <begin position="172"/>
        <end position="245"/>
    </location>
</feature>